<dbReference type="NCBIfam" id="TIGR00278">
    <property type="entry name" value="membrane protein insertion efficiency factor YidD"/>
    <property type="match status" value="1"/>
</dbReference>
<keyword evidence="1" id="KW-1003">Cell membrane</keyword>
<evidence type="ECO:0000256" key="1">
    <source>
        <dbReference type="HAMAP-Rule" id="MF_00386"/>
    </source>
</evidence>
<comment type="function">
    <text evidence="1">Could be involved in insertion of integral membrane proteins into the membrane.</text>
</comment>
<keyword evidence="1" id="KW-0472">Membrane</keyword>
<evidence type="ECO:0000313" key="2">
    <source>
        <dbReference type="EMBL" id="ALV29365.1"/>
    </source>
</evidence>
<dbReference type="InterPro" id="IPR002696">
    <property type="entry name" value="Membr_insert_effic_factor_YidD"/>
</dbReference>
<dbReference type="HAMAP" id="MF_00386">
    <property type="entry name" value="UPF0161_YidD"/>
    <property type="match status" value="1"/>
</dbReference>
<accession>A0A0U3PCD5</accession>
<dbReference type="PANTHER" id="PTHR33383:SF1">
    <property type="entry name" value="MEMBRANE PROTEIN INSERTION EFFICIENCY FACTOR-RELATED"/>
    <property type="match status" value="1"/>
</dbReference>
<comment type="similarity">
    <text evidence="1">Belongs to the UPF0161 family.</text>
</comment>
<dbReference type="STRING" id="121719.APZ00_21885"/>
<dbReference type="eggNOG" id="COG0759">
    <property type="taxonomic scope" value="Bacteria"/>
</dbReference>
<evidence type="ECO:0000313" key="3">
    <source>
        <dbReference type="Proteomes" id="UP000064921"/>
    </source>
</evidence>
<comment type="subcellular location">
    <subcellularLocation>
        <location evidence="1">Cell membrane</location>
        <topology evidence="1">Peripheral membrane protein</topology>
        <orientation evidence="1">Cytoplasmic side</orientation>
    </subcellularLocation>
</comment>
<dbReference type="RefSeq" id="WP_058900207.1">
    <property type="nucleotide sequence ID" value="NZ_CP013068.1"/>
</dbReference>
<dbReference type="KEGG" id="pphr:APZ00_21885"/>
<organism evidence="2 3">
    <name type="scientific">Pannonibacter phragmitetus</name>
    <dbReference type="NCBI Taxonomy" id="121719"/>
    <lineage>
        <taxon>Bacteria</taxon>
        <taxon>Pseudomonadati</taxon>
        <taxon>Pseudomonadota</taxon>
        <taxon>Alphaproteobacteria</taxon>
        <taxon>Hyphomicrobiales</taxon>
        <taxon>Stappiaceae</taxon>
        <taxon>Pannonibacter</taxon>
    </lineage>
</organism>
<dbReference type="AlphaFoldDB" id="A0A0U3PCD5"/>
<gene>
    <name evidence="2" type="ORF">APZ00_21885</name>
</gene>
<dbReference type="Proteomes" id="UP000064921">
    <property type="component" value="Chromosome"/>
</dbReference>
<sequence>MCGDCGKDSVEGEVRCEPASPLPPRRLSPAAHAALGLIWIYRHSLSLFMGRGCRYAPTCSDYTSQAIRRFGFWGGGWLGLSRILRCNPLGSSGYDPVPEALNPSARWYLPWRYGRWSGKHIPQDQRLDSQDR</sequence>
<name>A0A0U3PCD5_9HYPH</name>
<dbReference type="EMBL" id="CP013068">
    <property type="protein sequence ID" value="ALV29365.1"/>
    <property type="molecule type" value="Genomic_DNA"/>
</dbReference>
<keyword evidence="3" id="KW-1185">Reference proteome</keyword>
<reference evidence="2 3" key="1">
    <citation type="submission" date="2015-10" db="EMBL/GenBank/DDBJ databases">
        <title>The world's first case of liver abscess caused by Pannonibacter phragmitetus.</title>
        <authorList>
            <person name="Ming D."/>
            <person name="Wang M."/>
            <person name="Zhou Y."/>
            <person name="Jiang T."/>
            <person name="Hu S."/>
        </authorList>
    </citation>
    <scope>NUCLEOTIDE SEQUENCE [LARGE SCALE GENOMIC DNA]</scope>
    <source>
        <strain evidence="2 3">31801</strain>
    </source>
</reference>
<dbReference type="SMART" id="SM01234">
    <property type="entry name" value="Haemolytic"/>
    <property type="match status" value="1"/>
</dbReference>
<proteinExistence type="inferred from homology"/>
<protein>
    <recommendedName>
        <fullName evidence="1">Putative membrane protein insertion efficiency factor</fullName>
    </recommendedName>
</protein>
<dbReference type="PANTHER" id="PTHR33383">
    <property type="entry name" value="MEMBRANE PROTEIN INSERTION EFFICIENCY FACTOR-RELATED"/>
    <property type="match status" value="1"/>
</dbReference>
<dbReference type="GO" id="GO:0005886">
    <property type="term" value="C:plasma membrane"/>
    <property type="evidence" value="ECO:0007669"/>
    <property type="project" value="UniProtKB-SubCell"/>
</dbReference>
<dbReference type="Pfam" id="PF01809">
    <property type="entry name" value="YidD"/>
    <property type="match status" value="1"/>
</dbReference>